<feature type="domain" description="BRCT" evidence="16">
    <location>
        <begin position="586"/>
        <end position="665"/>
    </location>
</feature>
<dbReference type="Gene3D" id="3.30.470.30">
    <property type="entry name" value="DNA ligase/mRNA capping enzyme"/>
    <property type="match status" value="1"/>
</dbReference>
<dbReference type="InterPro" id="IPR010994">
    <property type="entry name" value="RuvA_2-like"/>
</dbReference>
<dbReference type="PANTHER" id="PTHR23389:SF9">
    <property type="entry name" value="DNA LIGASE"/>
    <property type="match status" value="1"/>
</dbReference>
<dbReference type="PIRSF" id="PIRSF001604">
    <property type="entry name" value="LigA"/>
    <property type="match status" value="1"/>
</dbReference>
<dbReference type="Pfam" id="PF12826">
    <property type="entry name" value="HHH_2"/>
    <property type="match status" value="1"/>
</dbReference>
<reference evidence="17 18" key="1">
    <citation type="journal article" date="2015" name="Microbiome">
        <title>Genomic resolution of linkages in carbon, nitrogen, and sulfur cycling among widespread estuary sediment bacteria.</title>
        <authorList>
            <person name="Baker B.J."/>
            <person name="Lazar C.S."/>
            <person name="Teske A.P."/>
            <person name="Dick G.J."/>
        </authorList>
    </citation>
    <scope>NUCLEOTIDE SEQUENCE [LARGE SCALE GENOMIC DNA]</scope>
    <source>
        <strain evidence="17">DG_26</strain>
    </source>
</reference>
<keyword evidence="11 14" id="KW-0234">DNA repair</keyword>
<dbReference type="EMBL" id="LIZT01000006">
    <property type="protein sequence ID" value="KPJ51109.1"/>
    <property type="molecule type" value="Genomic_DNA"/>
</dbReference>
<dbReference type="InterPro" id="IPR004149">
    <property type="entry name" value="Znf_DNAligase_C4"/>
</dbReference>
<evidence type="ECO:0000256" key="4">
    <source>
        <dbReference type="ARBA" id="ARBA00022598"/>
    </source>
</evidence>
<dbReference type="Gene3D" id="1.10.287.610">
    <property type="entry name" value="Helix hairpin bin"/>
    <property type="match status" value="1"/>
</dbReference>
<evidence type="ECO:0000256" key="2">
    <source>
        <dbReference type="ARBA" id="ARBA00012722"/>
    </source>
</evidence>
<keyword evidence="5 14" id="KW-0235">DNA replication</keyword>
<dbReference type="CDD" id="cd00114">
    <property type="entry name" value="LIGANc"/>
    <property type="match status" value="1"/>
</dbReference>
<dbReference type="FunFam" id="2.40.50.140:FF:000012">
    <property type="entry name" value="DNA ligase"/>
    <property type="match status" value="1"/>
</dbReference>
<dbReference type="SUPFAM" id="SSF47781">
    <property type="entry name" value="RuvA domain 2-like"/>
    <property type="match status" value="1"/>
</dbReference>
<evidence type="ECO:0000256" key="1">
    <source>
        <dbReference type="ARBA" id="ARBA00004067"/>
    </source>
</evidence>
<dbReference type="GO" id="GO:0046872">
    <property type="term" value="F:metal ion binding"/>
    <property type="evidence" value="ECO:0007669"/>
    <property type="project" value="UniProtKB-KW"/>
</dbReference>
<evidence type="ECO:0000256" key="6">
    <source>
        <dbReference type="ARBA" id="ARBA00022723"/>
    </source>
</evidence>
<dbReference type="Pfam" id="PF03119">
    <property type="entry name" value="DNA_ligase_ZBD"/>
    <property type="match status" value="1"/>
</dbReference>
<keyword evidence="6 14" id="KW-0479">Metal-binding</keyword>
<dbReference type="InterPro" id="IPR012340">
    <property type="entry name" value="NA-bd_OB-fold"/>
</dbReference>
<dbReference type="Pfam" id="PF03120">
    <property type="entry name" value="OB_DNA_ligase"/>
    <property type="match status" value="1"/>
</dbReference>
<dbReference type="GO" id="GO:0003677">
    <property type="term" value="F:DNA binding"/>
    <property type="evidence" value="ECO:0007669"/>
    <property type="project" value="InterPro"/>
</dbReference>
<dbReference type="PROSITE" id="PS01055">
    <property type="entry name" value="DNA_LIGASE_N1"/>
    <property type="match status" value="1"/>
</dbReference>
<evidence type="ECO:0000256" key="10">
    <source>
        <dbReference type="ARBA" id="ARBA00023027"/>
    </source>
</evidence>
<organism evidence="17 18">
    <name type="scientific">candidate division TA06 bacterium DG_26</name>
    <dbReference type="NCBI Taxonomy" id="1703771"/>
    <lineage>
        <taxon>Bacteria</taxon>
        <taxon>Bacteria division TA06</taxon>
    </lineage>
</organism>
<evidence type="ECO:0000259" key="16">
    <source>
        <dbReference type="PROSITE" id="PS50172"/>
    </source>
</evidence>
<dbReference type="HAMAP" id="MF_01588">
    <property type="entry name" value="DNA_ligase_A"/>
    <property type="match status" value="1"/>
</dbReference>
<dbReference type="InterPro" id="IPR036420">
    <property type="entry name" value="BRCT_dom_sf"/>
</dbReference>
<protein>
    <recommendedName>
        <fullName evidence="3 14">DNA ligase</fullName>
        <ecNumber evidence="2 14">6.5.1.2</ecNumber>
    </recommendedName>
    <alternativeName>
        <fullName evidence="14">Polydeoxyribonucleotide synthase [NAD(+)]</fullName>
    </alternativeName>
</protein>
<keyword evidence="4 14" id="KW-0436">Ligase</keyword>
<dbReference type="SUPFAM" id="SSF50249">
    <property type="entry name" value="Nucleic acid-binding proteins"/>
    <property type="match status" value="1"/>
</dbReference>
<dbReference type="SMART" id="SM00278">
    <property type="entry name" value="HhH1"/>
    <property type="match status" value="3"/>
</dbReference>
<comment type="catalytic activity">
    <reaction evidence="12 14 15">
        <text>NAD(+) + (deoxyribonucleotide)n-3'-hydroxyl + 5'-phospho-(deoxyribonucleotide)m = (deoxyribonucleotide)n+m + AMP + beta-nicotinamide D-nucleotide.</text>
        <dbReference type="EC" id="6.5.1.2"/>
    </reaction>
</comment>
<evidence type="ECO:0000256" key="8">
    <source>
        <dbReference type="ARBA" id="ARBA00022833"/>
    </source>
</evidence>
<dbReference type="PROSITE" id="PS01056">
    <property type="entry name" value="DNA_LIGASE_N2"/>
    <property type="match status" value="1"/>
</dbReference>
<evidence type="ECO:0000256" key="12">
    <source>
        <dbReference type="ARBA" id="ARBA00034005"/>
    </source>
</evidence>
<evidence type="ECO:0000256" key="13">
    <source>
        <dbReference type="ARBA" id="ARBA00060881"/>
    </source>
</evidence>
<keyword evidence="14" id="KW-0464">Manganese</keyword>
<dbReference type="InterPro" id="IPR004150">
    <property type="entry name" value="NAD_DNA_ligase_OB"/>
</dbReference>
<sequence length="665" mass="75213">MDVAGRIKQLKKEINYHNWRYYVLNDPVITDYEYDQLMKELIELEQVHPELISPDSPTQRIGEELTEGFAPVEHRVEMLSLDNTYSYEELQEFDTRVRKALEVSELQYVTELKIDGVAVSLRYEKGIFAQGSTRGDGRMGDDITNNLKTIRSIPMTLLTESEELLDIEVRGEVYMPIREFRRLNRMREASGLALFANPRNATAGSLKLLDPREVAERHLDVFIHTVARPPSKHHPTHYGLLAVLKQVGLKVNPHIDLCDTMREVIEHCEEWVDKRESLEYEVDGMVIKVNRFDYQQRLGRTTKSPRWSVAYKFPAKQVTTVLKDVMFQVGRTGTVTPVAILDSVTLSGSTISRATLHNFDEIRRKDIRLGDTVLIEKGGEVIPKVVKVVTEKRTGREKVIRPPTTCPVCGGKIMKTEEVALRCINIACPSQVKRTIEHFASRNAMDIEGLGPALIEQLVDKGMVKDYGDLYSLREEDLASLEKMGEKSAENLLRSVEKSKHVPFPRLLFAIGIRHVGVHAAYLLAEKFHSLEGLARAKEEQISQIPGIGQTIAHSVVHFLRDRKNLEVLDKLRSAGVRLEARTKRKAKGVFSGKTVVITGALDRSTRDEARDLIVSLGGRVTSSVSGKTDFVLVGRDPGVKYEKARKLGVKIMNEKEFLKMVGKR</sequence>
<comment type="caution">
    <text evidence="17">The sequence shown here is derived from an EMBL/GenBank/DDBJ whole genome shotgun (WGS) entry which is preliminary data.</text>
</comment>
<dbReference type="GO" id="GO:0006260">
    <property type="term" value="P:DNA replication"/>
    <property type="evidence" value="ECO:0007669"/>
    <property type="project" value="UniProtKB-KW"/>
</dbReference>
<dbReference type="InterPro" id="IPR033136">
    <property type="entry name" value="DNA_ligase_CS"/>
</dbReference>
<feature type="binding site" evidence="14">
    <location>
        <begin position="31"/>
        <end position="35"/>
    </location>
    <ligand>
        <name>NAD(+)</name>
        <dbReference type="ChEBI" id="CHEBI:57540"/>
    </ligand>
</feature>
<dbReference type="InterPro" id="IPR001679">
    <property type="entry name" value="DNA_ligase"/>
</dbReference>
<dbReference type="Pfam" id="PF01653">
    <property type="entry name" value="DNA_ligase_aden"/>
    <property type="match status" value="1"/>
</dbReference>
<dbReference type="InterPro" id="IPR013840">
    <property type="entry name" value="DNAligase_N"/>
</dbReference>
<dbReference type="Gene3D" id="1.10.150.20">
    <property type="entry name" value="5' to 3' exonuclease, C-terminal subdomain"/>
    <property type="match status" value="2"/>
</dbReference>
<evidence type="ECO:0000256" key="7">
    <source>
        <dbReference type="ARBA" id="ARBA00022763"/>
    </source>
</evidence>
<evidence type="ECO:0000256" key="9">
    <source>
        <dbReference type="ARBA" id="ARBA00022842"/>
    </source>
</evidence>
<dbReference type="InterPro" id="IPR003583">
    <property type="entry name" value="Hlx-hairpin-Hlx_DNA-bd_motif"/>
</dbReference>
<feature type="active site" description="N6-AMP-lysine intermediate" evidence="14">
    <location>
        <position position="113"/>
    </location>
</feature>
<dbReference type="SUPFAM" id="SSF56091">
    <property type="entry name" value="DNA ligase/mRNA capping enzyme, catalytic domain"/>
    <property type="match status" value="1"/>
</dbReference>
<dbReference type="EC" id="6.5.1.2" evidence="2 14"/>
<evidence type="ECO:0000313" key="18">
    <source>
        <dbReference type="Proteomes" id="UP000051124"/>
    </source>
</evidence>
<dbReference type="Proteomes" id="UP000051124">
    <property type="component" value="Unassembled WGS sequence"/>
</dbReference>
<comment type="similarity">
    <text evidence="13 14">Belongs to the NAD-dependent DNA ligase family. LigA subfamily.</text>
</comment>
<dbReference type="NCBIfam" id="NF005932">
    <property type="entry name" value="PRK07956.1"/>
    <property type="match status" value="1"/>
</dbReference>
<dbReference type="GO" id="GO:0003911">
    <property type="term" value="F:DNA ligase (NAD+) activity"/>
    <property type="evidence" value="ECO:0007669"/>
    <property type="project" value="UniProtKB-UniRule"/>
</dbReference>
<feature type="binding site" evidence="14">
    <location>
        <position position="312"/>
    </location>
    <ligand>
        <name>NAD(+)</name>
        <dbReference type="ChEBI" id="CHEBI:57540"/>
    </ligand>
</feature>
<evidence type="ECO:0000256" key="14">
    <source>
        <dbReference type="HAMAP-Rule" id="MF_01588"/>
    </source>
</evidence>
<dbReference type="Gene3D" id="3.40.50.10190">
    <property type="entry name" value="BRCT domain"/>
    <property type="match status" value="1"/>
</dbReference>
<keyword evidence="9 14" id="KW-0460">Magnesium</keyword>
<feature type="binding site" evidence="14">
    <location>
        <position position="428"/>
    </location>
    <ligand>
        <name>Zn(2+)</name>
        <dbReference type="ChEBI" id="CHEBI:29105"/>
    </ligand>
</feature>
<feature type="binding site" evidence="14">
    <location>
        <position position="134"/>
    </location>
    <ligand>
        <name>NAD(+)</name>
        <dbReference type="ChEBI" id="CHEBI:57540"/>
    </ligand>
</feature>
<dbReference type="FunFam" id="1.10.287.610:FF:000002">
    <property type="entry name" value="DNA ligase"/>
    <property type="match status" value="1"/>
</dbReference>
<dbReference type="SMART" id="SM00292">
    <property type="entry name" value="BRCT"/>
    <property type="match status" value="1"/>
</dbReference>
<feature type="binding site" evidence="14">
    <location>
        <position position="406"/>
    </location>
    <ligand>
        <name>Zn(2+)</name>
        <dbReference type="ChEBI" id="CHEBI:29105"/>
    </ligand>
</feature>
<gene>
    <name evidence="14 17" type="primary">ligA</name>
    <name evidence="17" type="ORF">AMJ40_00975</name>
</gene>
<dbReference type="GO" id="GO:0005829">
    <property type="term" value="C:cytosol"/>
    <property type="evidence" value="ECO:0007669"/>
    <property type="project" value="TreeGrafter"/>
</dbReference>
<dbReference type="Pfam" id="PF22745">
    <property type="entry name" value="Nlig-Ia"/>
    <property type="match status" value="1"/>
</dbReference>
<dbReference type="NCBIfam" id="TIGR00575">
    <property type="entry name" value="dnlj"/>
    <property type="match status" value="1"/>
</dbReference>
<feature type="binding site" evidence="14">
    <location>
        <position position="409"/>
    </location>
    <ligand>
        <name>Zn(2+)</name>
        <dbReference type="ChEBI" id="CHEBI:29105"/>
    </ligand>
</feature>
<evidence type="ECO:0000256" key="15">
    <source>
        <dbReference type="RuleBase" id="RU000618"/>
    </source>
</evidence>
<keyword evidence="8 14" id="KW-0862">Zinc</keyword>
<evidence type="ECO:0000313" key="17">
    <source>
        <dbReference type="EMBL" id="KPJ51109.1"/>
    </source>
</evidence>
<dbReference type="InterPro" id="IPR013839">
    <property type="entry name" value="DNAligase_adenylation"/>
</dbReference>
<dbReference type="Gene3D" id="2.40.50.140">
    <property type="entry name" value="Nucleic acid-binding proteins"/>
    <property type="match status" value="1"/>
</dbReference>
<keyword evidence="10 14" id="KW-0520">NAD</keyword>
<dbReference type="InterPro" id="IPR018239">
    <property type="entry name" value="DNA_ligase_AS"/>
</dbReference>
<feature type="binding site" evidence="14">
    <location>
        <position position="172"/>
    </location>
    <ligand>
        <name>NAD(+)</name>
        <dbReference type="ChEBI" id="CHEBI:57540"/>
    </ligand>
</feature>
<evidence type="ECO:0000256" key="3">
    <source>
        <dbReference type="ARBA" id="ARBA00013308"/>
    </source>
</evidence>
<evidence type="ECO:0000256" key="5">
    <source>
        <dbReference type="ARBA" id="ARBA00022705"/>
    </source>
</evidence>
<dbReference type="CDD" id="cd17748">
    <property type="entry name" value="BRCT_DNA_ligase_like"/>
    <property type="match status" value="1"/>
</dbReference>
<dbReference type="FunFam" id="1.10.150.20:FF:000006">
    <property type="entry name" value="DNA ligase"/>
    <property type="match status" value="1"/>
</dbReference>
<keyword evidence="17" id="KW-0560">Oxidoreductase</keyword>
<comment type="function">
    <text evidence="1 14">DNA ligase that catalyzes the formation of phosphodiester linkages between 5'-phosphoryl and 3'-hydroxyl groups in double-stranded DNA using NAD as a coenzyme and as the energy source for the reaction. It is essential for DNA replication and repair of damaged DNA.</text>
</comment>
<feature type="binding site" evidence="14">
    <location>
        <position position="288"/>
    </location>
    <ligand>
        <name>NAD(+)</name>
        <dbReference type="ChEBI" id="CHEBI:57540"/>
    </ligand>
</feature>
<dbReference type="InterPro" id="IPR041663">
    <property type="entry name" value="DisA/LigA_HHH"/>
</dbReference>
<feature type="binding site" evidence="14">
    <location>
        <position position="423"/>
    </location>
    <ligand>
        <name>Zn(2+)</name>
        <dbReference type="ChEBI" id="CHEBI:29105"/>
    </ligand>
</feature>
<dbReference type="Pfam" id="PF00533">
    <property type="entry name" value="BRCT"/>
    <property type="match status" value="1"/>
</dbReference>
<dbReference type="Pfam" id="PF14520">
    <property type="entry name" value="HHH_5"/>
    <property type="match status" value="1"/>
</dbReference>
<keyword evidence="7 14" id="KW-0227">DNA damage</keyword>
<feature type="binding site" evidence="14">
    <location>
        <begin position="80"/>
        <end position="81"/>
    </location>
    <ligand>
        <name>NAD(+)</name>
        <dbReference type="ChEBI" id="CHEBI:57540"/>
    </ligand>
</feature>
<dbReference type="FunFam" id="3.30.470.30:FF:000001">
    <property type="entry name" value="DNA ligase"/>
    <property type="match status" value="1"/>
</dbReference>
<dbReference type="PATRIC" id="fig|1703771.3.peg.1523"/>
<keyword evidence="17" id="KW-0223">Dioxygenase</keyword>
<accession>A0A0S7WLR8</accession>
<dbReference type="Gene3D" id="6.20.10.30">
    <property type="match status" value="1"/>
</dbReference>
<dbReference type="PROSITE" id="PS50172">
    <property type="entry name" value="BRCT"/>
    <property type="match status" value="1"/>
</dbReference>
<dbReference type="AlphaFoldDB" id="A0A0S7WLR8"/>
<dbReference type="InterPro" id="IPR001357">
    <property type="entry name" value="BRCT_dom"/>
</dbReference>
<feature type="binding site" evidence="14">
    <location>
        <position position="111"/>
    </location>
    <ligand>
        <name>NAD(+)</name>
        <dbReference type="ChEBI" id="CHEBI:57540"/>
    </ligand>
</feature>
<name>A0A0S7WLR8_UNCT6</name>
<dbReference type="PANTHER" id="PTHR23389">
    <property type="entry name" value="CHROMOSOME TRANSMISSION FIDELITY FACTOR 18"/>
    <property type="match status" value="1"/>
</dbReference>
<dbReference type="SMART" id="SM00532">
    <property type="entry name" value="LIGANc"/>
    <property type="match status" value="1"/>
</dbReference>
<dbReference type="GO" id="GO:0006281">
    <property type="term" value="P:DNA repair"/>
    <property type="evidence" value="ECO:0007669"/>
    <property type="project" value="UniProtKB-KW"/>
</dbReference>
<dbReference type="FunFam" id="1.10.150.20:FF:000007">
    <property type="entry name" value="DNA ligase"/>
    <property type="match status" value="1"/>
</dbReference>
<evidence type="ECO:0000256" key="11">
    <source>
        <dbReference type="ARBA" id="ARBA00023204"/>
    </source>
</evidence>
<dbReference type="SUPFAM" id="SSF52113">
    <property type="entry name" value="BRCT domain"/>
    <property type="match status" value="1"/>
</dbReference>
<comment type="cofactor">
    <cofactor evidence="14">
        <name>Mg(2+)</name>
        <dbReference type="ChEBI" id="CHEBI:18420"/>
    </cofactor>
    <cofactor evidence="14">
        <name>Mn(2+)</name>
        <dbReference type="ChEBI" id="CHEBI:29035"/>
    </cofactor>
</comment>
<proteinExistence type="inferred from homology"/>
<dbReference type="GO" id="GO:0051213">
    <property type="term" value="F:dioxygenase activity"/>
    <property type="evidence" value="ECO:0007669"/>
    <property type="project" value="UniProtKB-KW"/>
</dbReference>